<feature type="region of interest" description="Disordered" evidence="1">
    <location>
        <begin position="50"/>
        <end position="86"/>
    </location>
</feature>
<dbReference type="GO" id="GO:0000444">
    <property type="term" value="C:MIS12/MIND type complex"/>
    <property type="evidence" value="ECO:0007669"/>
    <property type="project" value="InterPro"/>
</dbReference>
<dbReference type="OrthoDB" id="3364649at2759"/>
<dbReference type="Proteomes" id="UP000027195">
    <property type="component" value="Unassembled WGS sequence"/>
</dbReference>
<dbReference type="GO" id="GO:0007059">
    <property type="term" value="P:chromosome segregation"/>
    <property type="evidence" value="ECO:0007669"/>
    <property type="project" value="InterPro"/>
</dbReference>
<feature type="region of interest" description="Disordered" evidence="1">
    <location>
        <begin position="388"/>
        <end position="438"/>
    </location>
</feature>
<protein>
    <submittedName>
        <fullName evidence="2">Uncharacterized protein</fullName>
    </submittedName>
</protein>
<dbReference type="AlphaFoldDB" id="A0A067M202"/>
<reference evidence="3" key="1">
    <citation type="journal article" date="2014" name="Proc. Natl. Acad. Sci. U.S.A.">
        <title>Extensive sampling of basidiomycete genomes demonstrates inadequacy of the white-rot/brown-rot paradigm for wood decay fungi.</title>
        <authorList>
            <person name="Riley R."/>
            <person name="Salamov A.A."/>
            <person name="Brown D.W."/>
            <person name="Nagy L.G."/>
            <person name="Floudas D."/>
            <person name="Held B.W."/>
            <person name="Levasseur A."/>
            <person name="Lombard V."/>
            <person name="Morin E."/>
            <person name="Otillar R."/>
            <person name="Lindquist E.A."/>
            <person name="Sun H."/>
            <person name="LaButti K.M."/>
            <person name="Schmutz J."/>
            <person name="Jabbour D."/>
            <person name="Luo H."/>
            <person name="Baker S.E."/>
            <person name="Pisabarro A.G."/>
            <person name="Walton J.D."/>
            <person name="Blanchette R.A."/>
            <person name="Henrissat B."/>
            <person name="Martin F."/>
            <person name="Cullen D."/>
            <person name="Hibbett D.S."/>
            <person name="Grigoriev I.V."/>
        </authorList>
    </citation>
    <scope>NUCLEOTIDE SEQUENCE [LARGE SCALE GENOMIC DNA]</scope>
    <source>
        <strain evidence="3">FD-172 SS1</strain>
    </source>
</reference>
<accession>A0A067M202</accession>
<feature type="compositionally biased region" description="Low complexity" evidence="1">
    <location>
        <begin position="63"/>
        <end position="74"/>
    </location>
</feature>
<evidence type="ECO:0000313" key="2">
    <source>
        <dbReference type="EMBL" id="KDQ08735.1"/>
    </source>
</evidence>
<gene>
    <name evidence="2" type="ORF">BOTBODRAFT_561526</name>
</gene>
<keyword evidence="3" id="KW-1185">Reference proteome</keyword>
<evidence type="ECO:0000256" key="1">
    <source>
        <dbReference type="SAM" id="MobiDB-lite"/>
    </source>
</evidence>
<dbReference type="PANTHER" id="PTHR14778:SF2">
    <property type="entry name" value="KINETOCHORE-ASSOCIATED PROTEIN DSN1 HOMOLOG"/>
    <property type="match status" value="1"/>
</dbReference>
<feature type="compositionally biased region" description="Basic and acidic residues" evidence="1">
    <location>
        <begin position="50"/>
        <end position="61"/>
    </location>
</feature>
<feature type="compositionally biased region" description="Polar residues" evidence="1">
    <location>
        <begin position="75"/>
        <end position="86"/>
    </location>
</feature>
<feature type="compositionally biased region" description="Basic and acidic residues" evidence="1">
    <location>
        <begin position="388"/>
        <end position="409"/>
    </location>
</feature>
<dbReference type="EMBL" id="KL198087">
    <property type="protein sequence ID" value="KDQ08735.1"/>
    <property type="molecule type" value="Genomic_DNA"/>
</dbReference>
<evidence type="ECO:0000313" key="3">
    <source>
        <dbReference type="Proteomes" id="UP000027195"/>
    </source>
</evidence>
<dbReference type="GO" id="GO:0051301">
    <property type="term" value="P:cell division"/>
    <property type="evidence" value="ECO:0007669"/>
    <property type="project" value="InterPro"/>
</dbReference>
<dbReference type="Pfam" id="PF08202">
    <property type="entry name" value="MIS13"/>
    <property type="match status" value="1"/>
</dbReference>
<organism evidence="2 3">
    <name type="scientific">Botryobasidium botryosum (strain FD-172 SS1)</name>
    <dbReference type="NCBI Taxonomy" id="930990"/>
    <lineage>
        <taxon>Eukaryota</taxon>
        <taxon>Fungi</taxon>
        <taxon>Dikarya</taxon>
        <taxon>Basidiomycota</taxon>
        <taxon>Agaricomycotina</taxon>
        <taxon>Agaricomycetes</taxon>
        <taxon>Cantharellales</taxon>
        <taxon>Botryobasidiaceae</taxon>
        <taxon>Botryobasidium</taxon>
    </lineage>
</organism>
<name>A0A067M202_BOTB1</name>
<dbReference type="InParanoid" id="A0A067M202"/>
<dbReference type="HOGENOM" id="CLU_044387_0_0_1"/>
<feature type="region of interest" description="Disordered" evidence="1">
    <location>
        <begin position="119"/>
        <end position="144"/>
    </location>
</feature>
<dbReference type="PANTHER" id="PTHR14778">
    <property type="entry name" value="KINETOCHORE-ASSOCIATED PROTEIN DSN1 HOMOLOG"/>
    <property type="match status" value="1"/>
</dbReference>
<dbReference type="InterPro" id="IPR013218">
    <property type="entry name" value="Dsn1/Mis13"/>
</dbReference>
<sequence>MKSLGNWRPLLPALPHRALGMQTHLHVTPDESDIRVAIPVRDTPTISKNREMRREAQDRRRSSWGMRGRRASGSINGSTISQPHRTVPSQTFYKHISPEIPEPLRARHLLVWCSSRAMSPPSPNHTDRNKGAPPSPPLPALSPHASNLLKEMQDELIQMLAAGKIETNVWNSQTNGAESEAGRKKFKEHEQNIRNRNREREWGAAIERCKAEDEAWSDLIQGYNAQQEAVVSALAGGKTGKAHGKSRKDGEWMREMGEQWAKEVELARLEGERGGDGPTVGSAVGEDEEERDLADRLRSVETQLDVLHAGAYTTTQLAAHSASQLDTFFASLSSHLRSRSSVPARTGISATSTLLSVAHAGSSFQSTATSAEARDPIDLLRTLSRVDSAAKPEGESGEVKDTKVKERRVTAVGVPTPRRAPGTPSRRVTAPGTPGRRG</sequence>
<dbReference type="STRING" id="930990.A0A067M202"/>
<feature type="region of interest" description="Disordered" evidence="1">
    <location>
        <begin position="269"/>
        <end position="290"/>
    </location>
</feature>
<proteinExistence type="predicted"/>